<reference evidence="2 3" key="1">
    <citation type="journal article" date="2018" name="Microbiome">
        <title>Fine metagenomic profile of the Mediterranean stratified and mixed water columns revealed by assembly and recruitment.</title>
        <authorList>
            <person name="Haro-Moreno J.M."/>
            <person name="Lopez-Perez M."/>
            <person name="De La Torre J.R."/>
            <person name="Picazo A."/>
            <person name="Camacho A."/>
            <person name="Rodriguez-Valera F."/>
        </authorList>
    </citation>
    <scope>NUCLEOTIDE SEQUENCE [LARGE SCALE GENOMIC DNA]</scope>
    <source>
        <strain evidence="2">MED-G55</strain>
    </source>
</reference>
<accession>A0A368DVW9</accession>
<dbReference type="EMBL" id="QOQF01000026">
    <property type="protein sequence ID" value="RCL75959.1"/>
    <property type="molecule type" value="Genomic_DNA"/>
</dbReference>
<evidence type="ECO:0000259" key="1">
    <source>
        <dbReference type="Pfam" id="PF12680"/>
    </source>
</evidence>
<evidence type="ECO:0000313" key="3">
    <source>
        <dbReference type="Proteomes" id="UP000252132"/>
    </source>
</evidence>
<feature type="domain" description="SnoaL-like" evidence="1">
    <location>
        <begin position="7"/>
        <end position="117"/>
    </location>
</feature>
<dbReference type="PANTHER" id="PTHR41252:SF1">
    <property type="entry name" value="BLR2505 PROTEIN"/>
    <property type="match status" value="1"/>
</dbReference>
<gene>
    <name evidence="2" type="ORF">DBW69_05770</name>
</gene>
<organism evidence="2 3">
    <name type="scientific">PS1 clade bacterium</name>
    <dbReference type="NCBI Taxonomy" id="2175152"/>
    <lineage>
        <taxon>Bacteria</taxon>
        <taxon>Pseudomonadati</taxon>
        <taxon>Pseudomonadota</taxon>
        <taxon>Alphaproteobacteria</taxon>
        <taxon>PS1 clade</taxon>
    </lineage>
</organism>
<dbReference type="InterPro" id="IPR032710">
    <property type="entry name" value="NTF2-like_dom_sf"/>
</dbReference>
<proteinExistence type="predicted"/>
<dbReference type="Gene3D" id="3.10.450.50">
    <property type="match status" value="1"/>
</dbReference>
<dbReference type="SUPFAM" id="SSF54427">
    <property type="entry name" value="NTF2-like"/>
    <property type="match status" value="1"/>
</dbReference>
<protein>
    <submittedName>
        <fullName evidence="2">Nuclear transport factor 2 family protein</fullName>
    </submittedName>
</protein>
<dbReference type="InterPro" id="IPR037401">
    <property type="entry name" value="SnoaL-like"/>
</dbReference>
<comment type="caution">
    <text evidence="2">The sequence shown here is derived from an EMBL/GenBank/DDBJ whole genome shotgun (WGS) entry which is preliminary data.</text>
</comment>
<sequence>MDNRDIVKSFYSCISGGDAVGLEKLVDENFELIVPNAGGVLSGRYIGKARFMADIFGTVFGCVNPEDIVFCKNVEIMCAEGDKVVAIAQNDGIASSGKNYNQVYAHIATVRDGKITKLIEFFDTNLANQALWKPDMDNVTPDEVFSFSQIC</sequence>
<dbReference type="PANTHER" id="PTHR41252">
    <property type="entry name" value="BLR2505 PROTEIN"/>
    <property type="match status" value="1"/>
</dbReference>
<name>A0A368DVW9_9PROT</name>
<evidence type="ECO:0000313" key="2">
    <source>
        <dbReference type="EMBL" id="RCL75959.1"/>
    </source>
</evidence>
<dbReference type="Proteomes" id="UP000252132">
    <property type="component" value="Unassembled WGS sequence"/>
</dbReference>
<dbReference type="Pfam" id="PF12680">
    <property type="entry name" value="SnoaL_2"/>
    <property type="match status" value="1"/>
</dbReference>
<dbReference type="AlphaFoldDB" id="A0A368DVW9"/>